<dbReference type="Gene3D" id="3.40.50.12780">
    <property type="entry name" value="N-terminal domain of ligase-like"/>
    <property type="match status" value="1"/>
</dbReference>
<dbReference type="Proteomes" id="UP000218767">
    <property type="component" value="Unassembled WGS sequence"/>
</dbReference>
<dbReference type="Pfam" id="PF00501">
    <property type="entry name" value="AMP-binding"/>
    <property type="match status" value="1"/>
</dbReference>
<comment type="caution">
    <text evidence="3">The sequence shown here is derived from an EMBL/GenBank/DDBJ whole genome shotgun (WGS) entry which is preliminary data.</text>
</comment>
<dbReference type="Pfam" id="PF13193">
    <property type="entry name" value="AMP-binding_C"/>
    <property type="match status" value="1"/>
</dbReference>
<evidence type="ECO:0000259" key="2">
    <source>
        <dbReference type="Pfam" id="PF13193"/>
    </source>
</evidence>
<dbReference type="SUPFAM" id="SSF56801">
    <property type="entry name" value="Acetyl-CoA synthetase-like"/>
    <property type="match status" value="1"/>
</dbReference>
<dbReference type="PROSITE" id="PS00455">
    <property type="entry name" value="AMP_BINDING"/>
    <property type="match status" value="1"/>
</dbReference>
<reference evidence="4" key="1">
    <citation type="submission" date="2017-08" db="EMBL/GenBank/DDBJ databases">
        <title>A dynamic microbial community with high functional redundancy inhabits the cold, oxic subseafloor aquifer.</title>
        <authorList>
            <person name="Tully B.J."/>
            <person name="Wheat C.G."/>
            <person name="Glazer B.T."/>
            <person name="Huber J.A."/>
        </authorList>
    </citation>
    <scope>NUCLEOTIDE SEQUENCE [LARGE SCALE GENOMIC DNA]</scope>
</reference>
<dbReference type="InterPro" id="IPR045851">
    <property type="entry name" value="AMP-bd_C_sf"/>
</dbReference>
<dbReference type="InterPro" id="IPR000873">
    <property type="entry name" value="AMP-dep_synth/lig_dom"/>
</dbReference>
<dbReference type="InterPro" id="IPR025110">
    <property type="entry name" value="AMP-bd_C"/>
</dbReference>
<dbReference type="PANTHER" id="PTHR43201">
    <property type="entry name" value="ACYL-COA SYNTHETASE"/>
    <property type="match status" value="1"/>
</dbReference>
<protein>
    <submittedName>
        <fullName evidence="3">AMP-dependent synthetase</fullName>
    </submittedName>
</protein>
<name>A0A2A4X4U8_9GAMM</name>
<accession>A0A2A4X4U8</accession>
<proteinExistence type="predicted"/>
<feature type="domain" description="AMP-dependent synthetase/ligase" evidence="1">
    <location>
        <begin position="11"/>
        <end position="358"/>
    </location>
</feature>
<dbReference type="GO" id="GO:0031956">
    <property type="term" value="F:medium-chain fatty acid-CoA ligase activity"/>
    <property type="evidence" value="ECO:0007669"/>
    <property type="project" value="TreeGrafter"/>
</dbReference>
<dbReference type="InterPro" id="IPR020845">
    <property type="entry name" value="AMP-binding_CS"/>
</dbReference>
<evidence type="ECO:0000313" key="3">
    <source>
        <dbReference type="EMBL" id="PCI77702.1"/>
    </source>
</evidence>
<gene>
    <name evidence="3" type="ORF">COB20_07220</name>
</gene>
<dbReference type="GO" id="GO:0006631">
    <property type="term" value="P:fatty acid metabolic process"/>
    <property type="evidence" value="ECO:0007669"/>
    <property type="project" value="TreeGrafter"/>
</dbReference>
<dbReference type="PANTHER" id="PTHR43201:SF32">
    <property type="entry name" value="2-SUCCINYLBENZOATE--COA LIGASE, CHLOROPLASTIC_PEROXISOMAL"/>
    <property type="match status" value="1"/>
</dbReference>
<feature type="domain" description="AMP-binding enzyme C-terminal" evidence="2">
    <location>
        <begin position="408"/>
        <end position="484"/>
    </location>
</feature>
<dbReference type="InterPro" id="IPR042099">
    <property type="entry name" value="ANL_N_sf"/>
</dbReference>
<dbReference type="Gene3D" id="3.30.300.30">
    <property type="match status" value="1"/>
</dbReference>
<organism evidence="3 4">
    <name type="scientific">SAR86 cluster bacterium</name>
    <dbReference type="NCBI Taxonomy" id="2030880"/>
    <lineage>
        <taxon>Bacteria</taxon>
        <taxon>Pseudomonadati</taxon>
        <taxon>Pseudomonadota</taxon>
        <taxon>Gammaproteobacteria</taxon>
        <taxon>SAR86 cluster</taxon>
    </lineage>
</organism>
<dbReference type="EMBL" id="NVUL01000043">
    <property type="protein sequence ID" value="PCI77702.1"/>
    <property type="molecule type" value="Genomic_DNA"/>
</dbReference>
<dbReference type="AlphaFoldDB" id="A0A2A4X4U8"/>
<sequence length="503" mass="54558">MHTFADPINYAARMAPTKTAVIDGAESIDYAALHRRCRLLAGALLGLGLEKGDRVAILANNGQRYIETYMGVPAAGLVVVPLNTRHAMAELKYALEDSQTKVLLIDRDPGELADCVDHVIMIPDAYDTLLNEATEIELGINVEESDLAGLFYTGGTTGKSKGVMLSHRNLIANTFHYLASVPQREDDVMLVMAPLFHAAGSLGVIGNIWTLGTQVTLAAFDPKTALDLIAEHGITESLGVPTMLAAIAEEQHVRPRKIDTLKTLAHGGSPIATEILRRTHSAFPSAELIEVYGATELSPLCTVLSNEQDLIDSPLARSCGRPALGNEIDILDSHGSALAAGEIGEVVVRGPNVMQGYWNKPEQTAAVIRDGAYWTGDLGYMDDQGYVFLVDRSKDMIVTGGENVYCTEVEEVLYQYPGILEAAVFGVPDDKWGEAVWAVIVPREGNEIEPAQVIEFCRERIAGYKVPKGLDVQLEPLPKSGPGKVLKRELRAPHWEGQERSVN</sequence>
<evidence type="ECO:0000313" key="4">
    <source>
        <dbReference type="Proteomes" id="UP000218767"/>
    </source>
</evidence>
<evidence type="ECO:0000259" key="1">
    <source>
        <dbReference type="Pfam" id="PF00501"/>
    </source>
</evidence>